<dbReference type="AlphaFoldDB" id="A0AAD9LH83"/>
<gene>
    <name evidence="2" type="ORF">X943_001543</name>
</gene>
<keyword evidence="3" id="KW-1185">Reference proteome</keyword>
<dbReference type="Pfam" id="PF12785">
    <property type="entry name" value="VESA1_N"/>
    <property type="match status" value="1"/>
</dbReference>
<organism evidence="2 3">
    <name type="scientific">Babesia divergens</name>
    <dbReference type="NCBI Taxonomy" id="32595"/>
    <lineage>
        <taxon>Eukaryota</taxon>
        <taxon>Sar</taxon>
        <taxon>Alveolata</taxon>
        <taxon>Apicomplexa</taxon>
        <taxon>Aconoidasida</taxon>
        <taxon>Piroplasmida</taxon>
        <taxon>Babesiidae</taxon>
        <taxon>Babesia</taxon>
    </lineage>
</organism>
<comment type="caution">
    <text evidence="2">The sequence shown here is derived from an EMBL/GenBank/DDBJ whole genome shotgun (WGS) entry which is preliminary data.</text>
</comment>
<proteinExistence type="predicted"/>
<reference evidence="2" key="1">
    <citation type="journal article" date="2014" name="Nucleic Acids Res.">
        <title>The evolutionary dynamics of variant antigen genes in Babesia reveal a history of genomic innovation underlying host-parasite interaction.</title>
        <authorList>
            <person name="Jackson A.P."/>
            <person name="Otto T.D."/>
            <person name="Darby A."/>
            <person name="Ramaprasad A."/>
            <person name="Xia D."/>
            <person name="Echaide I.E."/>
            <person name="Farber M."/>
            <person name="Gahlot S."/>
            <person name="Gamble J."/>
            <person name="Gupta D."/>
            <person name="Gupta Y."/>
            <person name="Jackson L."/>
            <person name="Malandrin L."/>
            <person name="Malas T.B."/>
            <person name="Moussa E."/>
            <person name="Nair M."/>
            <person name="Reid A.J."/>
            <person name="Sanders M."/>
            <person name="Sharma J."/>
            <person name="Tracey A."/>
            <person name="Quail M.A."/>
            <person name="Weir W."/>
            <person name="Wastling J.M."/>
            <person name="Hall N."/>
            <person name="Willadsen P."/>
            <person name="Lingelbach K."/>
            <person name="Shiels B."/>
            <person name="Tait A."/>
            <person name="Berriman M."/>
            <person name="Allred D.R."/>
            <person name="Pain A."/>
        </authorList>
    </citation>
    <scope>NUCLEOTIDE SEQUENCE</scope>
    <source>
        <strain evidence="2">1802A</strain>
    </source>
</reference>
<dbReference type="Proteomes" id="UP001195914">
    <property type="component" value="Unassembled WGS sequence"/>
</dbReference>
<name>A0AAD9LH83_BABDI</name>
<reference evidence="2" key="2">
    <citation type="submission" date="2021-05" db="EMBL/GenBank/DDBJ databases">
        <authorList>
            <person name="Pain A."/>
        </authorList>
    </citation>
    <scope>NUCLEOTIDE SEQUENCE</scope>
    <source>
        <strain evidence="2">1802A</strain>
    </source>
</reference>
<feature type="signal peptide" evidence="1">
    <location>
        <begin position="1"/>
        <end position="18"/>
    </location>
</feature>
<sequence>HCKVRMFFISSCPLGCLSISLCLSVPRTLRSVLTGFLEPLGRIMVCYMYYTDVFVGTDNIDNLNNALKAELKESGLNDLTQLVHGLCLFMGYPSCLCKPKKSVGESLKKISKELKEELKNYKCLLKSISKPSLNCSSCFSSVVCKCCVLDCIREVLKCLCVKGGSGHTCSCIGDPKRCCKDLLEKLKASLSLLNLKTDMEKLCTCPDDCCVKGECTKGSPGCKVCPTSKASKDYTITGLGLLRPSPKRLAEKLEGFFGNGPKGSCSCQCGSGPSCCCLACQSCSASCNSECRSSGSCLHPPKPPSDCPRKTFCEAIKDIKIPAQARDRTCCESGQKCHCEVDKKCQATSTSSSGQKCCIERSGQNYKHSVKCMIRRLVSYFKSLQYTSSPEIKNFKNCCELLCVIKTCEFLKMFYDKRNLNECSKCKNPGKGAKGGSCPSNGKCCEGSNPQCPSGSTGTLCSTCSECRQICDSKKFFNELQTLQYSGPCGQELYRTLDAFIQYCCYVFYAKVKDLRLEDKIKTARNKCGTCQKSGKHSSCSGCKDPSGSSCDGCTETLKKLEDHKDVLSLMTRGYSSAYSSEASWTSLPSSGSVSEDEKKAAKIFLGMLPCLYYALQYLYDRCNGGWSDQNISNQDKPLRRFLVGMGYDVDKELNGGKTGQEISSSLSSLFTSSNGPLKKLYDVSQKYFPSPSLLPSSDSKPETVRDILLWLSGLPFSKGFEALLEHCKRLCKPVENSVKFIDFDNFKASLFDSCFLSPFVLAAIEDSEEAFKNFPPYKSEISKFSYPEDPSALLEKLCEYTRKVFPPLKFLCMQCELDNNDAGWKDCAYGQGCAQALKISSPPVSSSPSGCTSCSGSNTYLCTAINKDTVHDGHCLNGQCLGSDSCTQGSGHSSATNCTPCPHPLLRFLLDGSKDSEDLQHLPTPFKSPEGFPPMGFSKENLPSPGRKGEDLFFILDIFVGKADSDNAHPVLRDLLRFLLCLTRTPPETLGELFVFFQKFKDSSVLHSKLKDFADYVDGEPGTYSGEDLKTAVRGLYGSKESHSGSHSHSNDLYSLYDCSTSTCGKYLYPLIQDASDIFGDDFIQTYLS</sequence>
<evidence type="ECO:0000313" key="2">
    <source>
        <dbReference type="EMBL" id="KAK1935274.1"/>
    </source>
</evidence>
<evidence type="ECO:0000256" key="1">
    <source>
        <dbReference type="SAM" id="SignalP"/>
    </source>
</evidence>
<feature type="chain" id="PRO_5042083975" evidence="1">
    <location>
        <begin position="19"/>
        <end position="1090"/>
    </location>
</feature>
<feature type="non-terminal residue" evidence="2">
    <location>
        <position position="1090"/>
    </location>
</feature>
<keyword evidence="1" id="KW-0732">Signal</keyword>
<dbReference type="InterPro" id="IPR024751">
    <property type="entry name" value="VESA1"/>
</dbReference>
<evidence type="ECO:0000313" key="3">
    <source>
        <dbReference type="Proteomes" id="UP001195914"/>
    </source>
</evidence>
<accession>A0AAD9LH83</accession>
<protein>
    <submittedName>
        <fullName evidence="2">Variant erythrocyte surface antigen-1 family protein</fullName>
    </submittedName>
</protein>
<dbReference type="EMBL" id="JAHBMH010000057">
    <property type="protein sequence ID" value="KAK1935274.1"/>
    <property type="molecule type" value="Genomic_DNA"/>
</dbReference>
<feature type="non-terminal residue" evidence="2">
    <location>
        <position position="1"/>
    </location>
</feature>